<dbReference type="CDD" id="cd02440">
    <property type="entry name" value="AdoMet_MTases"/>
    <property type="match status" value="1"/>
</dbReference>
<sequence>MRVSSEVQRGLLQTIQHSSFPTLTLQIPSPNKSDDGLRSSLSYEDPDGDLIVPRKKSNVRRKRPNRNALVTTTNLMHLRVAASSDVDECGTQLWRGALLLSELLLDNNKLIEDVSVLEVGCGIGLVAIIASRYSRIFFATDNDLETLKLTQHNIDRNVHGRIRVRHLDWTDLTPVERNGIFGWTSDELTAFQSASVILARSTLQFLKFLYGRFNKSEFLVMYLTVEKRVVFAIDTMSSISLGYDVFQQSICSHPNIRTKTVGKSHQYQCSACDRNQRYFVASPIPVISIPQVFQYVRMTTLELWRVDGIIVNENESIVDKKSAV</sequence>
<dbReference type="Pfam" id="PF10294">
    <property type="entry name" value="Methyltransf_16"/>
    <property type="match status" value="1"/>
</dbReference>
<accession>A0A024G2H2</accession>
<dbReference type="InterPro" id="IPR019410">
    <property type="entry name" value="Methyltransf_16"/>
</dbReference>
<proteinExistence type="predicted"/>
<keyword evidence="3" id="KW-1185">Reference proteome</keyword>
<dbReference type="PANTHER" id="PTHR23108:SF0">
    <property type="entry name" value="METHYLTRANSFERASE-LIKE PROTEIN 22"/>
    <property type="match status" value="1"/>
</dbReference>
<dbReference type="PANTHER" id="PTHR23108">
    <property type="entry name" value="METHYLTRANSFERASE-RELATED"/>
    <property type="match status" value="1"/>
</dbReference>
<dbReference type="Proteomes" id="UP000053237">
    <property type="component" value="Unassembled WGS sequence"/>
</dbReference>
<evidence type="ECO:0000313" key="2">
    <source>
        <dbReference type="EMBL" id="CCI40950.1"/>
    </source>
</evidence>
<name>A0A024G2H2_9STRA</name>
<dbReference type="InParanoid" id="A0A024G2H2"/>
<dbReference type="InterPro" id="IPR038899">
    <property type="entry name" value="METTL22"/>
</dbReference>
<dbReference type="OrthoDB" id="204058at2759"/>
<dbReference type="GO" id="GO:0005634">
    <property type="term" value="C:nucleus"/>
    <property type="evidence" value="ECO:0007669"/>
    <property type="project" value="TreeGrafter"/>
</dbReference>
<dbReference type="GO" id="GO:0008276">
    <property type="term" value="F:protein methyltransferase activity"/>
    <property type="evidence" value="ECO:0007669"/>
    <property type="project" value="InterPro"/>
</dbReference>
<dbReference type="SUPFAM" id="SSF53335">
    <property type="entry name" value="S-adenosyl-L-methionine-dependent methyltransferases"/>
    <property type="match status" value="1"/>
</dbReference>
<dbReference type="Gene3D" id="3.40.50.150">
    <property type="entry name" value="Vaccinia Virus protein VP39"/>
    <property type="match status" value="1"/>
</dbReference>
<dbReference type="STRING" id="65357.A0A024G2H2"/>
<feature type="region of interest" description="Disordered" evidence="1">
    <location>
        <begin position="23"/>
        <end position="49"/>
    </location>
</feature>
<dbReference type="InterPro" id="IPR029063">
    <property type="entry name" value="SAM-dependent_MTases_sf"/>
</dbReference>
<gene>
    <name evidence="2" type="ORF">BN9_017340</name>
</gene>
<evidence type="ECO:0000256" key="1">
    <source>
        <dbReference type="SAM" id="MobiDB-lite"/>
    </source>
</evidence>
<organism evidence="2 3">
    <name type="scientific">Albugo candida</name>
    <dbReference type="NCBI Taxonomy" id="65357"/>
    <lineage>
        <taxon>Eukaryota</taxon>
        <taxon>Sar</taxon>
        <taxon>Stramenopiles</taxon>
        <taxon>Oomycota</taxon>
        <taxon>Peronosporomycetes</taxon>
        <taxon>Albuginales</taxon>
        <taxon>Albuginaceae</taxon>
        <taxon>Albugo</taxon>
    </lineage>
</organism>
<protein>
    <recommendedName>
        <fullName evidence="4">Methyltransferase small domain-containing protein</fullName>
    </recommendedName>
</protein>
<evidence type="ECO:0008006" key="4">
    <source>
        <dbReference type="Google" id="ProtNLM"/>
    </source>
</evidence>
<dbReference type="EMBL" id="CAIX01000013">
    <property type="protein sequence ID" value="CCI40950.1"/>
    <property type="molecule type" value="Genomic_DNA"/>
</dbReference>
<reference evidence="2 3" key="1">
    <citation type="submission" date="2012-05" db="EMBL/GenBank/DDBJ databases">
        <title>Recombination and specialization in a pathogen metapopulation.</title>
        <authorList>
            <person name="Gardiner A."/>
            <person name="Kemen E."/>
            <person name="Schultz-Larsen T."/>
            <person name="MacLean D."/>
            <person name="Van Oosterhout C."/>
            <person name="Jones J.D.G."/>
        </authorList>
    </citation>
    <scope>NUCLEOTIDE SEQUENCE [LARGE SCALE GENOMIC DNA]</scope>
    <source>
        <strain evidence="2 3">Ac Nc2</strain>
    </source>
</reference>
<comment type="caution">
    <text evidence="2">The sequence shown here is derived from an EMBL/GenBank/DDBJ whole genome shotgun (WGS) entry which is preliminary data.</text>
</comment>
<dbReference type="AlphaFoldDB" id="A0A024G2H2"/>
<evidence type="ECO:0000313" key="3">
    <source>
        <dbReference type="Proteomes" id="UP000053237"/>
    </source>
</evidence>